<reference evidence="2 3" key="1">
    <citation type="journal article" date="2016" name="Nat. Biotechnol.">
        <title>Measurement of bacterial replication rates in microbial communities.</title>
        <authorList>
            <person name="Brown C.T."/>
            <person name="Olm M.R."/>
            <person name="Thomas B.C."/>
            <person name="Banfield J.F."/>
        </authorList>
    </citation>
    <scope>NUCLEOTIDE SEQUENCE [LARGE SCALE GENOMIC DNA]</scope>
    <source>
        <strain evidence="2">45_41</strain>
    </source>
</reference>
<dbReference type="Proteomes" id="UP000186549">
    <property type="component" value="Unassembled WGS sequence"/>
</dbReference>
<comment type="caution">
    <text evidence="2">The sequence shown here is derived from an EMBL/GenBank/DDBJ whole genome shotgun (WGS) entry which is preliminary data.</text>
</comment>
<proteinExistence type="predicted"/>
<name>A0A1Q6I026_BACUN</name>
<evidence type="ECO:0000313" key="3">
    <source>
        <dbReference type="Proteomes" id="UP000186549"/>
    </source>
</evidence>
<gene>
    <name evidence="2" type="ORF">BHV79_11035</name>
</gene>
<sequence length="517" mass="55441">MKKLYTLAFSVLLCGSAFAEGRQPIAKTLDKIANPVENTSEMYLPGAVKAPAQASALATASDMAGTYTWNCQNLLNSNNPDGTMLTLEIKNALTGEATISGFAQNYVVKATVDVANGTISIPSPQDLGPDSYGDTNYFYLKDVSGSSVVPGLGSKPASIGTIEGNTVTFPNLDVWAIGDYTNENLGWWTLTYTNVLTKVDVDYSVAIDMADCADDDEFTFSVNAGPKATNLVYFITKGMYEPSQANLDIVAANGTELPSTEDLSLSAGAFGRGGYTLFVAALDESGNAKAGDSRVFYVYADDAENWTTLEGEAVYSEDLINSLYNNSSVNDYNLAVQVNNDTPGYFRLVNPYGEAYPKASKNKHEATHTHNHYLYINASDPEKVVVEFSPLAIDFGDGSMYANSMVNYLLDRGATEADVADYYGKYDTATRTITVPAKSLIIGESGYEYGSPGLGNSNNLFKVVLPESAGVDDIISDSNADAPVEYFNLQGVRVANPAAGQLVIKRQGSEVTKMVVR</sequence>
<protein>
    <submittedName>
        <fullName evidence="2">Uncharacterized protein</fullName>
    </submittedName>
</protein>
<keyword evidence="1" id="KW-0732">Signal</keyword>
<organism evidence="2 3">
    <name type="scientific">Bacteroides uniformis</name>
    <dbReference type="NCBI Taxonomy" id="820"/>
    <lineage>
        <taxon>Bacteria</taxon>
        <taxon>Pseudomonadati</taxon>
        <taxon>Bacteroidota</taxon>
        <taxon>Bacteroidia</taxon>
        <taxon>Bacteroidales</taxon>
        <taxon>Bacteroidaceae</taxon>
        <taxon>Bacteroides</taxon>
    </lineage>
</organism>
<evidence type="ECO:0000256" key="1">
    <source>
        <dbReference type="SAM" id="SignalP"/>
    </source>
</evidence>
<evidence type="ECO:0000313" key="2">
    <source>
        <dbReference type="EMBL" id="OKZ32216.1"/>
    </source>
</evidence>
<feature type="chain" id="PRO_5011959769" evidence="1">
    <location>
        <begin position="20"/>
        <end position="517"/>
    </location>
</feature>
<dbReference type="AlphaFoldDB" id="A0A1Q6I026"/>
<feature type="signal peptide" evidence="1">
    <location>
        <begin position="1"/>
        <end position="19"/>
    </location>
</feature>
<accession>A0A1Q6I026</accession>
<dbReference type="EMBL" id="MNQU01000235">
    <property type="protein sequence ID" value="OKZ32216.1"/>
    <property type="molecule type" value="Genomic_DNA"/>
</dbReference>